<feature type="domain" description="ABC3 transporter permease C-terminal" evidence="7">
    <location>
        <begin position="291"/>
        <end position="405"/>
    </location>
</feature>
<name>A0A6J4IFX5_9SPHI</name>
<dbReference type="PROSITE" id="PS51257">
    <property type="entry name" value="PROKAR_LIPOPROTEIN"/>
    <property type="match status" value="1"/>
</dbReference>
<feature type="transmembrane region" description="Helical" evidence="6">
    <location>
        <begin position="732"/>
        <end position="752"/>
    </location>
</feature>
<keyword evidence="5 6" id="KW-0472">Membrane</keyword>
<dbReference type="Pfam" id="PF12704">
    <property type="entry name" value="MacB_PCD"/>
    <property type="match status" value="2"/>
</dbReference>
<evidence type="ECO:0000259" key="7">
    <source>
        <dbReference type="Pfam" id="PF02687"/>
    </source>
</evidence>
<gene>
    <name evidence="9" type="ORF">AVDCRST_MAG56-1838</name>
</gene>
<dbReference type="PANTHER" id="PTHR30572:SF18">
    <property type="entry name" value="ABC-TYPE MACROLIDE FAMILY EXPORT SYSTEM PERMEASE COMPONENT 2"/>
    <property type="match status" value="1"/>
</dbReference>
<protein>
    <recommendedName>
        <fullName evidence="10">ABC transporter, permease protein</fullName>
    </recommendedName>
</protein>
<reference evidence="9" key="1">
    <citation type="submission" date="2020-02" db="EMBL/GenBank/DDBJ databases">
        <authorList>
            <person name="Meier V. D."/>
        </authorList>
    </citation>
    <scope>NUCLEOTIDE SEQUENCE</scope>
    <source>
        <strain evidence="9">AVDCRST_MAG56</strain>
    </source>
</reference>
<keyword evidence="2" id="KW-1003">Cell membrane</keyword>
<keyword evidence="4 6" id="KW-1133">Transmembrane helix</keyword>
<evidence type="ECO:0000256" key="5">
    <source>
        <dbReference type="ARBA" id="ARBA00023136"/>
    </source>
</evidence>
<dbReference type="InterPro" id="IPR003838">
    <property type="entry name" value="ABC3_permease_C"/>
</dbReference>
<feature type="transmembrane region" description="Helical" evidence="6">
    <location>
        <begin position="341"/>
        <end position="362"/>
    </location>
</feature>
<evidence type="ECO:0000256" key="1">
    <source>
        <dbReference type="ARBA" id="ARBA00004651"/>
    </source>
</evidence>
<proteinExistence type="predicted"/>
<evidence type="ECO:0000256" key="2">
    <source>
        <dbReference type="ARBA" id="ARBA00022475"/>
    </source>
</evidence>
<evidence type="ECO:0000256" key="3">
    <source>
        <dbReference type="ARBA" id="ARBA00022692"/>
    </source>
</evidence>
<feature type="transmembrane region" description="Helical" evidence="6">
    <location>
        <begin position="427"/>
        <end position="447"/>
    </location>
</feature>
<sequence>MLRNYLLIALRNLLRYKIYSAINVLGLAIGMAACLLMLLFVSHEWRFDGMHRKNVYRLDEVQQFEGMVAPQNVALSMFPMGPALNDEFPEVVNSTHLFSDEKVPLLLGDKKLYLPRALWADSSFLQVFDFPLRAGTRQTALTAPGSVVISAETARKFFGTADPIGRTLVRHGNDTLSFRVTGVLENVPPHSHLQFDALFSVYTIQKPDWITEGWGGNWVNTYLQLAERTDVAALEKKFPAFLKKYLEGEGWKYYVLFLQPLRDVHGGSTDITHDYNNYQKFDRRYTYVFAALALLVLAIASVNFMNLATARAAQRAKEVGVRKAIGAFRSQIAAQFIGESVLLAFFALLLALLLVAAGLPFVRALSERELPLSLFTSPLGVLLIGAATLLVGLLSGLYPAAFLSAFQPVRVLKGTLQGLGKKATLRNLLVVGQFAAGIFLLVGTIIASRQLRYMQERNTGFDREQVMILPLSRAAKAKYQTLKQEVLRLPAVADVTGSGQRLGNNLHQTGVKFQGDGPERSLASSQVTVDLNYLSFYKIELVAGRGFSEAFPSDPGKAYVINEALARELLKDTPGRPVASLVGKPFGFGFVDTLGTIVGVAKDFNFNSLHHKIETLCLHVRRESDHNELSVRVKPGQTAQAIRQVEATWNRLVPDRPFEYSFLDEHFGRVYRSDEQVSQVVTLLAGLAIFISCLGLFGLALYTTELRVKEIGIRKVMGASVGSLVALLSKDFLKLVVIAFLLASPVAWWALTRWLDNFAYRVEVSWWVFALAGVLALLIAWITVSFQSIKAALANPVRSLRNE</sequence>
<feature type="domain" description="MacB-like periplasmic core" evidence="8">
    <location>
        <begin position="437"/>
        <end position="644"/>
    </location>
</feature>
<dbReference type="GO" id="GO:0005886">
    <property type="term" value="C:plasma membrane"/>
    <property type="evidence" value="ECO:0007669"/>
    <property type="project" value="UniProtKB-SubCell"/>
</dbReference>
<dbReference type="Pfam" id="PF02687">
    <property type="entry name" value="FtsX"/>
    <property type="match status" value="2"/>
</dbReference>
<dbReference type="EMBL" id="CADCTQ010000169">
    <property type="protein sequence ID" value="CAA9249149.1"/>
    <property type="molecule type" value="Genomic_DNA"/>
</dbReference>
<dbReference type="AlphaFoldDB" id="A0A6J4IFX5"/>
<evidence type="ECO:0000256" key="4">
    <source>
        <dbReference type="ARBA" id="ARBA00022989"/>
    </source>
</evidence>
<feature type="transmembrane region" description="Helical" evidence="6">
    <location>
        <begin position="285"/>
        <end position="307"/>
    </location>
</feature>
<evidence type="ECO:0000313" key="9">
    <source>
        <dbReference type="EMBL" id="CAA9249149.1"/>
    </source>
</evidence>
<dbReference type="PANTHER" id="PTHR30572">
    <property type="entry name" value="MEMBRANE COMPONENT OF TRANSPORTER-RELATED"/>
    <property type="match status" value="1"/>
</dbReference>
<keyword evidence="3 6" id="KW-0812">Transmembrane</keyword>
<feature type="transmembrane region" description="Helical" evidence="6">
    <location>
        <begin position="21"/>
        <end position="41"/>
    </location>
</feature>
<feature type="domain" description="ABC3 transporter permease C-terminal" evidence="7">
    <location>
        <begin position="683"/>
        <end position="792"/>
    </location>
</feature>
<evidence type="ECO:0000256" key="6">
    <source>
        <dbReference type="SAM" id="Phobius"/>
    </source>
</evidence>
<feature type="transmembrane region" description="Helical" evidence="6">
    <location>
        <begin position="764"/>
        <end position="784"/>
    </location>
</feature>
<feature type="transmembrane region" description="Helical" evidence="6">
    <location>
        <begin position="382"/>
        <end position="406"/>
    </location>
</feature>
<accession>A0A6J4IFX5</accession>
<organism evidence="9">
    <name type="scientific">uncultured Cytophagales bacterium</name>
    <dbReference type="NCBI Taxonomy" id="158755"/>
    <lineage>
        <taxon>Bacteria</taxon>
        <taxon>Pseudomonadati</taxon>
        <taxon>Bacteroidota</taxon>
        <taxon>Sphingobacteriia</taxon>
        <taxon>Sphingobacteriales</taxon>
        <taxon>environmental samples</taxon>
    </lineage>
</organism>
<evidence type="ECO:0008006" key="10">
    <source>
        <dbReference type="Google" id="ProtNLM"/>
    </source>
</evidence>
<feature type="transmembrane region" description="Helical" evidence="6">
    <location>
        <begin position="680"/>
        <end position="702"/>
    </location>
</feature>
<dbReference type="InterPro" id="IPR025857">
    <property type="entry name" value="MacB_PCD"/>
</dbReference>
<feature type="domain" description="MacB-like periplasmic core" evidence="8">
    <location>
        <begin position="20"/>
        <end position="238"/>
    </location>
</feature>
<evidence type="ECO:0000259" key="8">
    <source>
        <dbReference type="Pfam" id="PF12704"/>
    </source>
</evidence>
<dbReference type="InterPro" id="IPR050250">
    <property type="entry name" value="Macrolide_Exporter_MacB"/>
</dbReference>
<comment type="subcellular location">
    <subcellularLocation>
        <location evidence="1">Cell membrane</location>
        <topology evidence="1">Multi-pass membrane protein</topology>
    </subcellularLocation>
</comment>
<dbReference type="GO" id="GO:0022857">
    <property type="term" value="F:transmembrane transporter activity"/>
    <property type="evidence" value="ECO:0007669"/>
    <property type="project" value="TreeGrafter"/>
</dbReference>